<evidence type="ECO:0000313" key="1">
    <source>
        <dbReference type="EMBL" id="DAG01240.1"/>
    </source>
</evidence>
<sequence length="83" mass="9317">MKWILGGSTFLILHQADTLIGKYLPMLKQVGIVDENNKVDIEVAKGFINSAFDKSGTVEYLGFKFDKSDGEALINIMEKYKDD</sequence>
<name>A0A8S5V399_9CAUD</name>
<protein>
    <submittedName>
        <fullName evidence="1">Uncharacterized protein</fullName>
    </submittedName>
</protein>
<organism evidence="1">
    <name type="scientific">Caudovirales sp. ctVfb8</name>
    <dbReference type="NCBI Taxonomy" id="2825766"/>
    <lineage>
        <taxon>Viruses</taxon>
        <taxon>Duplodnaviria</taxon>
        <taxon>Heunggongvirae</taxon>
        <taxon>Uroviricota</taxon>
        <taxon>Caudoviricetes</taxon>
    </lineage>
</organism>
<dbReference type="EMBL" id="BK016189">
    <property type="protein sequence ID" value="DAG01240.1"/>
    <property type="molecule type" value="Genomic_DNA"/>
</dbReference>
<reference evidence="1" key="1">
    <citation type="journal article" date="2021" name="Proc. Natl. Acad. Sci. U.S.A.">
        <title>A Catalog of Tens of Thousands of Viruses from Human Metagenomes Reveals Hidden Associations with Chronic Diseases.</title>
        <authorList>
            <person name="Tisza M.J."/>
            <person name="Buck C.B."/>
        </authorList>
    </citation>
    <scope>NUCLEOTIDE SEQUENCE</scope>
    <source>
        <strain evidence="1">CtVfb8</strain>
    </source>
</reference>
<proteinExistence type="predicted"/>
<accession>A0A8S5V399</accession>